<organism evidence="5 6">
    <name type="scientific">Streptococcus acidominimus</name>
    <dbReference type="NCBI Taxonomy" id="1326"/>
    <lineage>
        <taxon>Bacteria</taxon>
        <taxon>Bacillati</taxon>
        <taxon>Bacillota</taxon>
        <taxon>Bacilli</taxon>
        <taxon>Lactobacillales</taxon>
        <taxon>Streptococcaceae</taxon>
        <taxon>Streptococcus</taxon>
    </lineage>
</organism>
<dbReference type="GO" id="GO:0003700">
    <property type="term" value="F:DNA-binding transcription factor activity"/>
    <property type="evidence" value="ECO:0007669"/>
    <property type="project" value="InterPro"/>
</dbReference>
<dbReference type="InterPro" id="IPR036388">
    <property type="entry name" value="WH-like_DNA-bd_sf"/>
</dbReference>
<dbReference type="PANTHER" id="PTHR42756">
    <property type="entry name" value="TRANSCRIPTIONAL REGULATOR, MARR"/>
    <property type="match status" value="1"/>
</dbReference>
<dbReference type="OrthoDB" id="1625202at2"/>
<dbReference type="SUPFAM" id="SSF46785">
    <property type="entry name" value="Winged helix' DNA-binding domain"/>
    <property type="match status" value="1"/>
</dbReference>
<dbReference type="Pfam" id="PF12802">
    <property type="entry name" value="MarR_2"/>
    <property type="match status" value="1"/>
</dbReference>
<accession>A0A380IIQ7</accession>
<keyword evidence="3" id="KW-0804">Transcription</keyword>
<evidence type="ECO:0000313" key="5">
    <source>
        <dbReference type="EMBL" id="SUN08632.1"/>
    </source>
</evidence>
<keyword evidence="1" id="KW-0805">Transcription regulation</keyword>
<evidence type="ECO:0000256" key="1">
    <source>
        <dbReference type="ARBA" id="ARBA00023015"/>
    </source>
</evidence>
<gene>
    <name evidence="5" type="ORF">NCTC12957_02232</name>
</gene>
<dbReference type="GO" id="GO:0003677">
    <property type="term" value="F:DNA binding"/>
    <property type="evidence" value="ECO:0007669"/>
    <property type="project" value="UniProtKB-KW"/>
</dbReference>
<dbReference type="InterPro" id="IPR000835">
    <property type="entry name" value="HTH_MarR-typ"/>
</dbReference>
<dbReference type="Proteomes" id="UP000255213">
    <property type="component" value="Unassembled WGS sequence"/>
</dbReference>
<dbReference type="PROSITE" id="PS50995">
    <property type="entry name" value="HTH_MARR_2"/>
    <property type="match status" value="1"/>
</dbReference>
<name>A0A380IIQ7_STRAI</name>
<reference evidence="5 6" key="1">
    <citation type="submission" date="2018-06" db="EMBL/GenBank/DDBJ databases">
        <authorList>
            <consortium name="Pathogen Informatics"/>
            <person name="Doyle S."/>
        </authorList>
    </citation>
    <scope>NUCLEOTIDE SEQUENCE [LARGE SCALE GENOMIC DNA]</scope>
    <source>
        <strain evidence="5 6">NCTC12957</strain>
    </source>
</reference>
<dbReference type="InterPro" id="IPR036390">
    <property type="entry name" value="WH_DNA-bd_sf"/>
</dbReference>
<dbReference type="PANTHER" id="PTHR42756:SF1">
    <property type="entry name" value="TRANSCRIPTIONAL REPRESSOR OF EMRAB OPERON"/>
    <property type="match status" value="1"/>
</dbReference>
<evidence type="ECO:0000256" key="2">
    <source>
        <dbReference type="ARBA" id="ARBA00023125"/>
    </source>
</evidence>
<sequence>MIMQIKQQAKTFARLKYEQDLLYDQYAKKCGLQRTSFFILLWLYYAQSPLSQACLSHKLGSSKQVINATIKLFEQEKLVSFVQNEHDKRQKFIHLTGKGRDYAASILDPLEEAESHAMSQMSEEDGKQLLQLYASFNKALQQQLESQLLRH</sequence>
<protein>
    <submittedName>
        <fullName evidence="5">MarR family transcriptional regulator</fullName>
    </submittedName>
</protein>
<dbReference type="RefSeq" id="WP_083609364.1">
    <property type="nucleotide sequence ID" value="NZ_UHEN01000001.1"/>
</dbReference>
<dbReference type="Gene3D" id="1.10.10.10">
    <property type="entry name" value="Winged helix-like DNA-binding domain superfamily/Winged helix DNA-binding domain"/>
    <property type="match status" value="1"/>
</dbReference>
<dbReference type="EMBL" id="UHEN01000001">
    <property type="protein sequence ID" value="SUN08632.1"/>
    <property type="molecule type" value="Genomic_DNA"/>
</dbReference>
<dbReference type="SMART" id="SM00347">
    <property type="entry name" value="HTH_MARR"/>
    <property type="match status" value="1"/>
</dbReference>
<keyword evidence="2" id="KW-0238">DNA-binding</keyword>
<dbReference type="AlphaFoldDB" id="A0A380IIQ7"/>
<evidence type="ECO:0000256" key="3">
    <source>
        <dbReference type="ARBA" id="ARBA00023163"/>
    </source>
</evidence>
<feature type="domain" description="HTH marR-type" evidence="4">
    <location>
        <begin position="1"/>
        <end position="138"/>
    </location>
</feature>
<proteinExistence type="predicted"/>
<evidence type="ECO:0000313" key="6">
    <source>
        <dbReference type="Proteomes" id="UP000255213"/>
    </source>
</evidence>
<evidence type="ECO:0000259" key="4">
    <source>
        <dbReference type="PROSITE" id="PS50995"/>
    </source>
</evidence>